<dbReference type="OrthoDB" id="3913490at2759"/>
<comment type="caution">
    <text evidence="1">The sequence shown here is derived from an EMBL/GenBank/DDBJ whole genome shotgun (WGS) entry which is preliminary data.</text>
</comment>
<accession>A0A4U0Y469</accession>
<reference evidence="1 2" key="1">
    <citation type="submission" date="2017-03" db="EMBL/GenBank/DDBJ databases">
        <title>Genomes of endolithic fungi from Antarctica.</title>
        <authorList>
            <person name="Coleine C."/>
            <person name="Masonjones S."/>
            <person name="Stajich J.E."/>
        </authorList>
    </citation>
    <scope>NUCLEOTIDE SEQUENCE [LARGE SCALE GENOMIC DNA]</scope>
    <source>
        <strain evidence="1 2">CCFEE 5184</strain>
    </source>
</reference>
<dbReference type="Proteomes" id="UP000309340">
    <property type="component" value="Unassembled WGS sequence"/>
</dbReference>
<dbReference type="AlphaFoldDB" id="A0A4U0Y469"/>
<evidence type="ECO:0000313" key="1">
    <source>
        <dbReference type="EMBL" id="TKA83616.1"/>
    </source>
</evidence>
<evidence type="ECO:0000313" key="2">
    <source>
        <dbReference type="Proteomes" id="UP000309340"/>
    </source>
</evidence>
<keyword evidence="2" id="KW-1185">Reference proteome</keyword>
<dbReference type="EMBL" id="NAJQ01000005">
    <property type="protein sequence ID" value="TKA83616.1"/>
    <property type="molecule type" value="Genomic_DNA"/>
</dbReference>
<name>A0A4U0Y469_9PEZI</name>
<sequence>MSGSNLIRFYCNGYQKGLDAFKAGSTHAAEEKCCQLVTAYECPRLIQVQAYQLRSLCAFDYWVFKGRLQSAFDLIAGL</sequence>
<gene>
    <name evidence="1" type="ORF">B0A55_00431</name>
</gene>
<proteinExistence type="predicted"/>
<organism evidence="1 2">
    <name type="scientific">Friedmanniomyces simplex</name>
    <dbReference type="NCBI Taxonomy" id="329884"/>
    <lineage>
        <taxon>Eukaryota</taxon>
        <taxon>Fungi</taxon>
        <taxon>Dikarya</taxon>
        <taxon>Ascomycota</taxon>
        <taxon>Pezizomycotina</taxon>
        <taxon>Dothideomycetes</taxon>
        <taxon>Dothideomycetidae</taxon>
        <taxon>Mycosphaerellales</taxon>
        <taxon>Teratosphaeriaceae</taxon>
        <taxon>Friedmanniomyces</taxon>
    </lineage>
</organism>
<protein>
    <submittedName>
        <fullName evidence="1">Uncharacterized protein</fullName>
    </submittedName>
</protein>